<feature type="domain" description="Dipeptidylpeptidase IV N-terminal" evidence="9">
    <location>
        <begin position="149"/>
        <end position="563"/>
    </location>
</feature>
<evidence type="ECO:0000256" key="4">
    <source>
        <dbReference type="ARBA" id="ARBA00022438"/>
    </source>
</evidence>
<dbReference type="Gene3D" id="3.40.50.1820">
    <property type="entry name" value="alpha/beta hydrolase"/>
    <property type="match status" value="1"/>
</dbReference>
<dbReference type="AlphaFoldDB" id="A0AAJ7WTL3"/>
<evidence type="ECO:0000256" key="3">
    <source>
        <dbReference type="ARBA" id="ARBA00012062"/>
    </source>
</evidence>
<feature type="domain" description="Peptidase S9 prolyl oligopeptidase catalytic" evidence="8">
    <location>
        <begin position="657"/>
        <end position="857"/>
    </location>
</feature>
<dbReference type="RefSeq" id="XP_032809496.1">
    <property type="nucleotide sequence ID" value="XM_032953605.1"/>
</dbReference>
<dbReference type="Proteomes" id="UP001318040">
    <property type="component" value="Chromosome 13"/>
</dbReference>
<dbReference type="PANTHER" id="PTHR11731">
    <property type="entry name" value="PROTEASE FAMILY S9B,C DIPEPTIDYL-PEPTIDASE IV-RELATED"/>
    <property type="match status" value="1"/>
</dbReference>
<dbReference type="GO" id="GO:0008236">
    <property type="term" value="F:serine-type peptidase activity"/>
    <property type="evidence" value="ECO:0007669"/>
    <property type="project" value="UniProtKB-KW"/>
</dbReference>
<dbReference type="InterPro" id="IPR050278">
    <property type="entry name" value="Serine_Prot_S9B/DPPIV"/>
</dbReference>
<evidence type="ECO:0000256" key="1">
    <source>
        <dbReference type="ARBA" id="ARBA00001257"/>
    </source>
</evidence>
<dbReference type="PANTHER" id="PTHR11731:SF193">
    <property type="entry name" value="DIPEPTIDYL PEPTIDASE 9"/>
    <property type="match status" value="1"/>
</dbReference>
<dbReference type="EC" id="3.4.14.5" evidence="3"/>
<feature type="domain" description="Dipeptidyl peptidase 8 /9 ,N-terminal" evidence="10">
    <location>
        <begin position="13"/>
        <end position="130"/>
    </location>
</feature>
<keyword evidence="11" id="KW-1185">Reference proteome</keyword>
<dbReference type="FunFam" id="2.140.10.30:FF:000002">
    <property type="entry name" value="Dipeptidyl peptidase 8-like isoform"/>
    <property type="match status" value="1"/>
</dbReference>
<organism evidence="11 12">
    <name type="scientific">Petromyzon marinus</name>
    <name type="common">Sea lamprey</name>
    <dbReference type="NCBI Taxonomy" id="7757"/>
    <lineage>
        <taxon>Eukaryota</taxon>
        <taxon>Metazoa</taxon>
        <taxon>Chordata</taxon>
        <taxon>Craniata</taxon>
        <taxon>Vertebrata</taxon>
        <taxon>Cyclostomata</taxon>
        <taxon>Hyperoartia</taxon>
        <taxon>Petromyzontiformes</taxon>
        <taxon>Petromyzontidae</taxon>
        <taxon>Petromyzon</taxon>
    </lineage>
</organism>
<evidence type="ECO:0000256" key="6">
    <source>
        <dbReference type="ARBA" id="ARBA00022801"/>
    </source>
</evidence>
<evidence type="ECO:0000313" key="11">
    <source>
        <dbReference type="Proteomes" id="UP001318040"/>
    </source>
</evidence>
<name>A0AAJ7WTL3_PETMA</name>
<keyword evidence="6" id="KW-0378">Hydrolase</keyword>
<dbReference type="InterPro" id="IPR002469">
    <property type="entry name" value="Peptidase_S9B_N"/>
</dbReference>
<sequence>MTHLPEPSEVFEPDVSRFRVQRRSWDELREVVRASRKQQSLMACKAPHEFQFVRYGNEADPQRSHRVYFLGMPTGSRESTLFYTEVPRQLQNEGHTFLSWTQMLDQFQSAVQLGTFSREEELLRERKRMGTFGITSYDYHRDSGTFLFQAGGSIFYCKDGVNNQFTTSQLMPTEVQTSCTGSRMDPKIFPPDPSIVTFIHSGDLWAASLKSGEECRLTFAHKGVGGVADDCKTAGVATFVIQEEFDRYTGYWCCPVAQAGAGDSKTLQILYEEVDESEVEVIHVPAAALQQRKADCFRYPRAGSKNPLVSLKICEFTVDKEGRITDVVDKELLMSLDVLFPGTEYITRAGWTRDGQYVWAQLLDRPQQRLQLVLLPSTLFVRSPSPGGKWDEIARATPGSLTPYLIYQEETDIWINVTDIFHPLPQEKDNEFTFIWANETKTGFRHLHRVTALLQQNSCKSSEESAPNPADFLCPLKEEIVLTQGDWEVLGQQGFKVWVDEAQGLVFFQSTRDSPLEHHLYVVSYVSPGEVRRLTQPGFSHICSLSPDFDLFVTQCSSVTRPPAVHLFPLSSPSSGASSHNAPGPWGSLMEPPENMQEYKPPVIFNFKSESGPTLFGMLYHPHNLKPGQKYPTVVFVYGGPHVQLVSSSFKGTKFMRLNTLASLGYTVVVIDNRGSSNRGLQFEGVLKRRMGEVEVADQVQGLQWLAERHNFIDLTRVAIHGWSYGGYLSLMGLALRPDIFKVAIAGAPVTVWMAYDTAYTERYLGTPDENMSGYESSSVAYHVDKLPREPNRLLILHGFLDENVHFFHTSMLVSQLVRMGKPYQLQIYPNERHSIRSAESAEHYEATLLHFLQEHL</sequence>
<dbReference type="RefSeq" id="XP_032809495.1">
    <property type="nucleotide sequence ID" value="XM_032953604.1"/>
</dbReference>
<gene>
    <name evidence="12 13" type="primary">LOC116942056</name>
</gene>
<proteinExistence type="inferred from homology"/>
<reference evidence="12 13" key="1">
    <citation type="submission" date="2025-04" db="UniProtKB">
        <authorList>
            <consortium name="RefSeq"/>
        </authorList>
    </citation>
    <scope>IDENTIFICATION</scope>
    <source>
        <tissue evidence="12 13">Sperm</tissue>
    </source>
</reference>
<evidence type="ECO:0000256" key="5">
    <source>
        <dbReference type="ARBA" id="ARBA00022670"/>
    </source>
</evidence>
<keyword evidence="5" id="KW-0645">Protease</keyword>
<dbReference type="SUPFAM" id="SSF53474">
    <property type="entry name" value="alpha/beta-Hydrolases"/>
    <property type="match status" value="1"/>
</dbReference>
<accession>A0AAJ7WTL3</accession>
<evidence type="ECO:0000259" key="9">
    <source>
        <dbReference type="Pfam" id="PF00930"/>
    </source>
</evidence>
<protein>
    <recommendedName>
        <fullName evidence="3">dipeptidyl-peptidase IV</fullName>
        <ecNumber evidence="3">3.4.14.5</ecNumber>
    </recommendedName>
</protein>
<dbReference type="Pfam" id="PF00326">
    <property type="entry name" value="Peptidase_S9"/>
    <property type="match status" value="1"/>
</dbReference>
<dbReference type="GO" id="GO:0004177">
    <property type="term" value="F:aminopeptidase activity"/>
    <property type="evidence" value="ECO:0007669"/>
    <property type="project" value="UniProtKB-KW"/>
</dbReference>
<dbReference type="GO" id="GO:0006508">
    <property type="term" value="P:proteolysis"/>
    <property type="evidence" value="ECO:0007669"/>
    <property type="project" value="UniProtKB-KW"/>
</dbReference>
<dbReference type="Gene3D" id="2.140.10.30">
    <property type="entry name" value="Dipeptidylpeptidase IV, N-terminal domain"/>
    <property type="match status" value="1"/>
</dbReference>
<evidence type="ECO:0000256" key="7">
    <source>
        <dbReference type="ARBA" id="ARBA00022825"/>
    </source>
</evidence>
<comment type="catalytic activity">
    <reaction evidence="1">
        <text>Release of an N-terminal dipeptide, Xaa-Yaa-|-Zaa-, from a polypeptide, preferentially when Yaa is Pro, provided Zaa is neither Pro nor hydroxyproline.</text>
        <dbReference type="EC" id="3.4.14.5"/>
    </reaction>
</comment>
<dbReference type="SUPFAM" id="SSF82171">
    <property type="entry name" value="DPP6 N-terminal domain-like"/>
    <property type="match status" value="1"/>
</dbReference>
<dbReference type="FunFam" id="3.40.50.1820:FF:000016">
    <property type="entry name" value="Dipeptidyl peptidase 8-like isoform"/>
    <property type="match status" value="1"/>
</dbReference>
<dbReference type="InterPro" id="IPR001375">
    <property type="entry name" value="Peptidase_S9_cat"/>
</dbReference>
<evidence type="ECO:0000313" key="12">
    <source>
        <dbReference type="RefSeq" id="XP_032809495.1"/>
    </source>
</evidence>
<keyword evidence="7" id="KW-0720">Serine protease</keyword>
<comment type="similarity">
    <text evidence="2">Belongs to the peptidase S9B family. DPPIV subfamily.</text>
</comment>
<dbReference type="Pfam" id="PF19520">
    <property type="entry name" value="Dpp_8_9_N"/>
    <property type="match status" value="1"/>
</dbReference>
<evidence type="ECO:0000259" key="10">
    <source>
        <dbReference type="Pfam" id="PF19520"/>
    </source>
</evidence>
<dbReference type="KEGG" id="pmrn:116942056"/>
<evidence type="ECO:0000313" key="13">
    <source>
        <dbReference type="RefSeq" id="XP_032809496.1"/>
    </source>
</evidence>
<dbReference type="InterPro" id="IPR045785">
    <property type="entry name" value="Dpp_8/9_N"/>
</dbReference>
<dbReference type="GO" id="GO:0008239">
    <property type="term" value="F:dipeptidyl-peptidase activity"/>
    <property type="evidence" value="ECO:0007669"/>
    <property type="project" value="UniProtKB-EC"/>
</dbReference>
<keyword evidence="4" id="KW-0031">Aminopeptidase</keyword>
<dbReference type="Pfam" id="PF00930">
    <property type="entry name" value="DPPIV_N"/>
    <property type="match status" value="1"/>
</dbReference>
<evidence type="ECO:0000259" key="8">
    <source>
        <dbReference type="Pfam" id="PF00326"/>
    </source>
</evidence>
<dbReference type="InterPro" id="IPR029058">
    <property type="entry name" value="AB_hydrolase_fold"/>
</dbReference>
<evidence type="ECO:0000256" key="2">
    <source>
        <dbReference type="ARBA" id="ARBA00010036"/>
    </source>
</evidence>